<accession>A0ABW5AD97</accession>
<dbReference type="Pfam" id="PF00248">
    <property type="entry name" value="Aldo_ket_red"/>
    <property type="match status" value="1"/>
</dbReference>
<reference evidence="3" key="1">
    <citation type="journal article" date="2019" name="Int. J. Syst. Evol. Microbiol.">
        <title>The Global Catalogue of Microorganisms (GCM) 10K type strain sequencing project: providing services to taxonomists for standard genome sequencing and annotation.</title>
        <authorList>
            <consortium name="The Broad Institute Genomics Platform"/>
            <consortium name="The Broad Institute Genome Sequencing Center for Infectious Disease"/>
            <person name="Wu L."/>
            <person name="Ma J."/>
        </authorList>
    </citation>
    <scope>NUCLEOTIDE SEQUENCE [LARGE SCALE GENOMIC DNA]</scope>
    <source>
        <strain evidence="3">CCUG 55131</strain>
    </source>
</reference>
<dbReference type="EMBL" id="JBHUIX010000020">
    <property type="protein sequence ID" value="MFD2175836.1"/>
    <property type="molecule type" value="Genomic_DNA"/>
</dbReference>
<dbReference type="InterPro" id="IPR023210">
    <property type="entry name" value="NADP_OxRdtase_dom"/>
</dbReference>
<organism evidence="2 3">
    <name type="scientific">Rhodobacter lacus</name>
    <dbReference type="NCBI Taxonomy" id="1641972"/>
    <lineage>
        <taxon>Bacteria</taxon>
        <taxon>Pseudomonadati</taxon>
        <taxon>Pseudomonadota</taxon>
        <taxon>Alphaproteobacteria</taxon>
        <taxon>Rhodobacterales</taxon>
        <taxon>Rhodobacter group</taxon>
        <taxon>Rhodobacter</taxon>
    </lineage>
</organism>
<keyword evidence="3" id="KW-1185">Reference proteome</keyword>
<evidence type="ECO:0000259" key="1">
    <source>
        <dbReference type="Pfam" id="PF00248"/>
    </source>
</evidence>
<dbReference type="InterPro" id="IPR053135">
    <property type="entry name" value="AKR2_Oxidoreductase"/>
</dbReference>
<dbReference type="PANTHER" id="PTHR43312:SF1">
    <property type="entry name" value="NADP-DEPENDENT OXIDOREDUCTASE DOMAIN-CONTAINING PROTEIN"/>
    <property type="match status" value="1"/>
</dbReference>
<dbReference type="RefSeq" id="WP_377393417.1">
    <property type="nucleotide sequence ID" value="NZ_JBHUIX010000020.1"/>
</dbReference>
<dbReference type="SUPFAM" id="SSF51430">
    <property type="entry name" value="NAD(P)-linked oxidoreductase"/>
    <property type="match status" value="1"/>
</dbReference>
<dbReference type="PANTHER" id="PTHR43312">
    <property type="entry name" value="D-THREO-ALDOSE 1-DEHYDROGENASE"/>
    <property type="match status" value="1"/>
</dbReference>
<protein>
    <submittedName>
        <fullName evidence="2">Aldo/keto reductase</fullName>
    </submittedName>
</protein>
<dbReference type="Gene3D" id="3.20.20.100">
    <property type="entry name" value="NADP-dependent oxidoreductase domain"/>
    <property type="match status" value="1"/>
</dbReference>
<gene>
    <name evidence="2" type="ORF">ACFSM0_17215</name>
</gene>
<dbReference type="Proteomes" id="UP001597413">
    <property type="component" value="Unassembled WGS sequence"/>
</dbReference>
<feature type="domain" description="NADP-dependent oxidoreductase" evidence="1">
    <location>
        <begin position="28"/>
        <end position="193"/>
    </location>
</feature>
<proteinExistence type="predicted"/>
<evidence type="ECO:0000313" key="2">
    <source>
        <dbReference type="EMBL" id="MFD2175836.1"/>
    </source>
</evidence>
<dbReference type="InterPro" id="IPR036812">
    <property type="entry name" value="NAD(P)_OxRdtase_dom_sf"/>
</dbReference>
<comment type="caution">
    <text evidence="2">The sequence shown here is derived from an EMBL/GenBank/DDBJ whole genome shotgun (WGS) entry which is preliminary data.</text>
</comment>
<sequence>MPRLPDSAHDTTAIGIGCAYLRAGSPTWRSHRLVHAALDAGARHFDVAPLYGRGTAETVLGEALRGRSEAVTITTKAGLPPRRMSRHKMMVHGLAAPVRDLLRRHRPGLHGTALASVVPKEFARDFAPAAIAASLETSLRALRRDHVDVFALHEVLAEEITEELLETLQRAQAAGKVRTLALATRRAETSDILARWPGVFGLVQYSWSALDAPLTPEPGQPFRITHRAVMRAFGPLQQLFAQDQALCNRLSAACDADLGAPDQLGQALIGAAMAANAGGITLVASHTIARTKSNVALGLDPQTPRLGARFLKALAPLDRSLLPDVTDPA</sequence>
<evidence type="ECO:0000313" key="3">
    <source>
        <dbReference type="Proteomes" id="UP001597413"/>
    </source>
</evidence>
<name>A0ABW5AD97_9RHOB</name>